<accession>A0A8S9JR09</accession>
<dbReference type="AlphaFoldDB" id="A0A8S9JR09"/>
<sequence>MPRIEVARLNVLRPQPKPSAKPPETTSTHSDDAAEPMEVDKAPMGRTLRKRKGKIPKHLKRKANEKEMEIFQKGVFRIPLEKSFEEAYFTHKLWIFFRETKETEEDIMMMFYEAREEMKNKITLKKKSDPGKFAIPCTVKGIEFPHALCDTRASDSILPRVMADHMGLKVELSKESFTFVDCSQRSSGGLESLLVNSRSNVQHPNQPVVLDAHRPPSEYETEYSTSIETHTATSVDNTPQISIDIHKEESIDSSPGDWENDYYNPTKAVHTAIPTKDTLYTKEYDEDYEEERAIETVPTSFDTLLHQISCNRASPDIAYYPSIDTGVDRARQGDYSIGIWADDNYHERFAVETSISQPLHRLFPEFDEEYDEDNEEERAIEYRAILAEEDRLLHHSYWKGNATSIDKTVPTSIDTRLHQPTCK</sequence>
<proteinExistence type="predicted"/>
<dbReference type="PANTHER" id="PTHR33067:SF31">
    <property type="entry name" value="RNA-DIRECTED DNA POLYMERASE"/>
    <property type="match status" value="1"/>
</dbReference>
<protein>
    <submittedName>
        <fullName evidence="2">Uncharacterized protein</fullName>
    </submittedName>
</protein>
<gene>
    <name evidence="2" type="ORF">F2Q70_00035917</name>
</gene>
<dbReference type="PANTHER" id="PTHR33067">
    <property type="entry name" value="RNA-DIRECTED DNA POLYMERASE-RELATED"/>
    <property type="match status" value="1"/>
</dbReference>
<organism evidence="2">
    <name type="scientific">Brassica cretica</name>
    <name type="common">Mustard</name>
    <dbReference type="NCBI Taxonomy" id="69181"/>
    <lineage>
        <taxon>Eukaryota</taxon>
        <taxon>Viridiplantae</taxon>
        <taxon>Streptophyta</taxon>
        <taxon>Embryophyta</taxon>
        <taxon>Tracheophyta</taxon>
        <taxon>Spermatophyta</taxon>
        <taxon>Magnoliopsida</taxon>
        <taxon>eudicotyledons</taxon>
        <taxon>Gunneridae</taxon>
        <taxon>Pentapetalae</taxon>
        <taxon>rosids</taxon>
        <taxon>malvids</taxon>
        <taxon>Brassicales</taxon>
        <taxon>Brassicaceae</taxon>
        <taxon>Brassiceae</taxon>
        <taxon>Brassica</taxon>
    </lineage>
</organism>
<comment type="caution">
    <text evidence="2">The sequence shown here is derived from an EMBL/GenBank/DDBJ whole genome shotgun (WGS) entry which is preliminary data.</text>
</comment>
<evidence type="ECO:0000256" key="1">
    <source>
        <dbReference type="SAM" id="MobiDB-lite"/>
    </source>
</evidence>
<feature type="region of interest" description="Disordered" evidence="1">
    <location>
        <begin position="1"/>
        <end position="45"/>
    </location>
</feature>
<dbReference type="Gene3D" id="2.40.70.10">
    <property type="entry name" value="Acid Proteases"/>
    <property type="match status" value="1"/>
</dbReference>
<evidence type="ECO:0000313" key="2">
    <source>
        <dbReference type="EMBL" id="KAF2584585.1"/>
    </source>
</evidence>
<reference evidence="2" key="1">
    <citation type="submission" date="2019-12" db="EMBL/GenBank/DDBJ databases">
        <title>Genome sequencing and annotation of Brassica cretica.</title>
        <authorList>
            <person name="Studholme D.J."/>
            <person name="Sarris P.F."/>
        </authorList>
    </citation>
    <scope>NUCLEOTIDE SEQUENCE</scope>
    <source>
        <strain evidence="2">PFS-102/07</strain>
        <tissue evidence="2">Leaf</tissue>
    </source>
</reference>
<dbReference type="EMBL" id="QGKY02000246">
    <property type="protein sequence ID" value="KAF2584585.1"/>
    <property type="molecule type" value="Genomic_DNA"/>
</dbReference>
<name>A0A8S9JR09_BRACR</name>
<dbReference type="InterPro" id="IPR021109">
    <property type="entry name" value="Peptidase_aspartic_dom_sf"/>
</dbReference>